<evidence type="ECO:0000259" key="11">
    <source>
        <dbReference type="PROSITE" id="PS51379"/>
    </source>
</evidence>
<evidence type="ECO:0000256" key="5">
    <source>
        <dbReference type="ARBA" id="ARBA00022485"/>
    </source>
</evidence>
<comment type="cofactor">
    <cofactor evidence="1">
        <name>[3Fe-4S] cluster</name>
        <dbReference type="ChEBI" id="CHEBI:21137"/>
    </cofactor>
</comment>
<dbReference type="Pfam" id="PF13247">
    <property type="entry name" value="Fer4_11"/>
    <property type="match status" value="1"/>
</dbReference>
<dbReference type="PANTHER" id="PTHR43518">
    <property type="entry name" value="NITRATE REDUCTASE BETA SUBUNIT"/>
    <property type="match status" value="1"/>
</dbReference>
<dbReference type="GO" id="GO:0009055">
    <property type="term" value="F:electron transfer activity"/>
    <property type="evidence" value="ECO:0007669"/>
    <property type="project" value="TreeGrafter"/>
</dbReference>
<dbReference type="GO" id="GO:0016020">
    <property type="term" value="C:membrane"/>
    <property type="evidence" value="ECO:0007669"/>
    <property type="project" value="TreeGrafter"/>
</dbReference>
<comment type="subcellular location">
    <subcellularLocation>
        <location evidence="3">Cell envelope</location>
    </subcellularLocation>
</comment>
<feature type="non-terminal residue" evidence="12">
    <location>
        <position position="1"/>
    </location>
</feature>
<accession>A0A0F9I1Q1</accession>
<evidence type="ECO:0000256" key="3">
    <source>
        <dbReference type="ARBA" id="ARBA00004196"/>
    </source>
</evidence>
<gene>
    <name evidence="12" type="ORF">LCGC14_1634960</name>
</gene>
<evidence type="ECO:0000256" key="2">
    <source>
        <dbReference type="ARBA" id="ARBA00001966"/>
    </source>
</evidence>
<evidence type="ECO:0000313" key="12">
    <source>
        <dbReference type="EMBL" id="KKM21482.1"/>
    </source>
</evidence>
<dbReference type="Gene3D" id="3.30.70.20">
    <property type="match status" value="2"/>
</dbReference>
<evidence type="ECO:0000256" key="6">
    <source>
        <dbReference type="ARBA" id="ARBA00022723"/>
    </source>
</evidence>
<keyword evidence="7" id="KW-0677">Repeat</keyword>
<keyword evidence="6" id="KW-0479">Metal-binding</keyword>
<dbReference type="PROSITE" id="PS51379">
    <property type="entry name" value="4FE4S_FER_2"/>
    <property type="match status" value="2"/>
</dbReference>
<dbReference type="InterPro" id="IPR017896">
    <property type="entry name" value="4Fe4S_Fe-S-bd"/>
</dbReference>
<keyword evidence="9" id="KW-0408">Iron</keyword>
<feature type="domain" description="4Fe-4S ferredoxin-type" evidence="11">
    <location>
        <begin position="108"/>
        <end position="139"/>
    </location>
</feature>
<comment type="caution">
    <text evidence="12">The sequence shown here is derived from an EMBL/GenBank/DDBJ whole genome shotgun (WGS) entry which is preliminary data.</text>
</comment>
<dbReference type="GO" id="GO:0009061">
    <property type="term" value="P:anaerobic respiration"/>
    <property type="evidence" value="ECO:0007669"/>
    <property type="project" value="TreeGrafter"/>
</dbReference>
<evidence type="ECO:0000256" key="4">
    <source>
        <dbReference type="ARBA" id="ARBA00022448"/>
    </source>
</evidence>
<feature type="domain" description="4Fe-4S ferredoxin-type" evidence="11">
    <location>
        <begin position="141"/>
        <end position="170"/>
    </location>
</feature>
<dbReference type="EMBL" id="LAZR01013540">
    <property type="protein sequence ID" value="KKM21482.1"/>
    <property type="molecule type" value="Genomic_DNA"/>
</dbReference>
<evidence type="ECO:0000256" key="8">
    <source>
        <dbReference type="ARBA" id="ARBA00022982"/>
    </source>
</evidence>
<evidence type="ECO:0000256" key="10">
    <source>
        <dbReference type="ARBA" id="ARBA00023014"/>
    </source>
</evidence>
<dbReference type="GO" id="GO:0051539">
    <property type="term" value="F:4 iron, 4 sulfur cluster binding"/>
    <property type="evidence" value="ECO:0007669"/>
    <property type="project" value="UniProtKB-KW"/>
</dbReference>
<dbReference type="GO" id="GO:0046872">
    <property type="term" value="F:metal ion binding"/>
    <property type="evidence" value="ECO:0007669"/>
    <property type="project" value="UniProtKB-KW"/>
</dbReference>
<sequence length="321" mass="37132">CQTCSVACKVLWTRDEGTDYQWWCTVNTQPGRGHPRDYETMGGGYREGVPQPGRRPTREEWGGGWDFNYEEVLYGGKGQSVFLHHIGEEPQWGPNWDEDQGAGEYPNAYYFYLPRLCNHCTKPACVEACPRGAMYKREQDGIVLRDENRCRGYQFCLEACPYKKVYFNFLRNVSQHCIMCFPRVERDVAPACVRQCPGRAVWFGMLDDEESPVAKLVRKWKVALPLHPEYGTEPNIFYIPPIGPARLNEDGSFDESTPRIPTEYLEGLFGPKVRTALDTLTSEMIKTREGGKSELMDTLIAYWWKDMFKPYDRDPAEIKWK</sequence>
<keyword evidence="8" id="KW-0249">Electron transport</keyword>
<comment type="cofactor">
    <cofactor evidence="2">
        <name>[4Fe-4S] cluster</name>
        <dbReference type="ChEBI" id="CHEBI:49883"/>
    </cofactor>
</comment>
<keyword evidence="5" id="KW-0004">4Fe-4S</keyword>
<reference evidence="12" key="1">
    <citation type="journal article" date="2015" name="Nature">
        <title>Complex archaea that bridge the gap between prokaryotes and eukaryotes.</title>
        <authorList>
            <person name="Spang A."/>
            <person name="Saw J.H."/>
            <person name="Jorgensen S.L."/>
            <person name="Zaremba-Niedzwiedzka K."/>
            <person name="Martijn J."/>
            <person name="Lind A.E."/>
            <person name="van Eijk R."/>
            <person name="Schleper C."/>
            <person name="Guy L."/>
            <person name="Ettema T.J."/>
        </authorList>
    </citation>
    <scope>NUCLEOTIDE SEQUENCE</scope>
</reference>
<proteinExistence type="predicted"/>
<protein>
    <recommendedName>
        <fullName evidence="11">4Fe-4S ferredoxin-type domain-containing protein</fullName>
    </recommendedName>
</protein>
<name>A0A0F9I1Q1_9ZZZZ</name>
<keyword evidence="10" id="KW-0411">Iron-sulfur</keyword>
<dbReference type="GO" id="GO:0030313">
    <property type="term" value="C:cell envelope"/>
    <property type="evidence" value="ECO:0007669"/>
    <property type="project" value="UniProtKB-SubCell"/>
</dbReference>
<evidence type="ECO:0000256" key="9">
    <source>
        <dbReference type="ARBA" id="ARBA00023004"/>
    </source>
</evidence>
<dbReference type="PANTHER" id="PTHR43518:SF1">
    <property type="entry name" value="RESPIRATORY NITRATE REDUCTASE 1 BETA CHAIN"/>
    <property type="match status" value="1"/>
</dbReference>
<evidence type="ECO:0000256" key="7">
    <source>
        <dbReference type="ARBA" id="ARBA00022737"/>
    </source>
</evidence>
<dbReference type="AlphaFoldDB" id="A0A0F9I1Q1"/>
<organism evidence="12">
    <name type="scientific">marine sediment metagenome</name>
    <dbReference type="NCBI Taxonomy" id="412755"/>
    <lineage>
        <taxon>unclassified sequences</taxon>
        <taxon>metagenomes</taxon>
        <taxon>ecological metagenomes</taxon>
    </lineage>
</organism>
<keyword evidence="4" id="KW-0813">Transport</keyword>
<evidence type="ECO:0000256" key="1">
    <source>
        <dbReference type="ARBA" id="ARBA00001927"/>
    </source>
</evidence>
<dbReference type="SUPFAM" id="SSF54862">
    <property type="entry name" value="4Fe-4S ferredoxins"/>
    <property type="match status" value="1"/>
</dbReference>